<dbReference type="SUPFAM" id="SSF55383">
    <property type="entry name" value="Copper amine oxidase, domain N"/>
    <property type="match status" value="1"/>
</dbReference>
<dbReference type="Pfam" id="PF01520">
    <property type="entry name" value="Amidase_3"/>
    <property type="match status" value="1"/>
</dbReference>
<dbReference type="SUPFAM" id="SSF53187">
    <property type="entry name" value="Zn-dependent exopeptidases"/>
    <property type="match status" value="1"/>
</dbReference>
<dbReference type="PANTHER" id="PTHR30404">
    <property type="entry name" value="N-ACETYLMURAMOYL-L-ALANINE AMIDASE"/>
    <property type="match status" value="1"/>
</dbReference>
<comment type="caution">
    <text evidence="4">The sequence shown here is derived from an EMBL/GenBank/DDBJ whole genome shotgun (WGS) entry which is preliminary data.</text>
</comment>
<sequence length="466" mass="52174">MKLQKFIITTLLSVSIIGTGIPANVSASSYAVTKHTYTLKINKKKQKKKAVGASYNGKTIKTKAPGYKTENTPMLSAYYVFKKGMGVSYSYSKKNWKITLKRGSNKIVMTRGNKYAYVNGKKTKMPTPARSVYSYEQKSNFIYVPGSFCAKYLRLSYSWNDSSYTETFKSNSTASTTSKTSYVQLAKPSGLSNRNVSSTDDYHNYRLILNIKGNYKSFYEKSSNHRVVNDSSFKSYSVKYSGGYTKIYIKPRSKTIKGFRVTQTDSYIRVYYASPKSMYKQIIVLDAGHGGSDSGAVAYGYKEKNMTLKIVQAAKKYFDKDPNIKVYYTRLSDTYPSLSDRSALANNVGADRFYSVHINSAGKSAHGTETLYNSKGYKSTSGLTSYKWSATIHPYIRSATGFTNRGLVDRTGLYVLRHSKTASTLTEIGFVSNKSESKKMNANLNKYGKAVYNSTKASLNKNPTKR</sequence>
<dbReference type="Proteomes" id="UP001482154">
    <property type="component" value="Unassembled WGS sequence"/>
</dbReference>
<evidence type="ECO:0000313" key="4">
    <source>
        <dbReference type="EMBL" id="MEQ2711086.1"/>
    </source>
</evidence>
<evidence type="ECO:0000256" key="2">
    <source>
        <dbReference type="SAM" id="SignalP"/>
    </source>
</evidence>
<dbReference type="EMBL" id="JBBNIN010000009">
    <property type="protein sequence ID" value="MEQ2711086.1"/>
    <property type="molecule type" value="Genomic_DNA"/>
</dbReference>
<feature type="chain" id="PRO_5045059685" evidence="2">
    <location>
        <begin position="28"/>
        <end position="466"/>
    </location>
</feature>
<dbReference type="InterPro" id="IPR002508">
    <property type="entry name" value="MurNAc-LAA_cat"/>
</dbReference>
<gene>
    <name evidence="4" type="ORF">AAAU51_07865</name>
</gene>
<dbReference type="InterPro" id="IPR050695">
    <property type="entry name" value="N-acetylmuramoyl_amidase_3"/>
</dbReference>
<evidence type="ECO:0000259" key="3">
    <source>
        <dbReference type="SMART" id="SM00646"/>
    </source>
</evidence>
<accession>A0ABV1IV26</accession>
<protein>
    <submittedName>
        <fullName evidence="4">N-acetylmuramoyl-L-alanine amidase</fullName>
        <ecNumber evidence="4">3.5.1.28</ecNumber>
    </submittedName>
</protein>
<dbReference type="Gene3D" id="3.30.457.10">
    <property type="entry name" value="Copper amine oxidase-like, N-terminal domain"/>
    <property type="match status" value="1"/>
</dbReference>
<dbReference type="SMART" id="SM00646">
    <property type="entry name" value="Ami_3"/>
    <property type="match status" value="1"/>
</dbReference>
<keyword evidence="2" id="KW-0732">Signal</keyword>
<dbReference type="PANTHER" id="PTHR30404:SF0">
    <property type="entry name" value="N-ACETYLMURAMOYL-L-ALANINE AMIDASE AMIC"/>
    <property type="match status" value="1"/>
</dbReference>
<feature type="signal peptide" evidence="2">
    <location>
        <begin position="1"/>
        <end position="27"/>
    </location>
</feature>
<keyword evidence="5" id="KW-1185">Reference proteome</keyword>
<dbReference type="Pfam" id="PF07833">
    <property type="entry name" value="Cu_amine_oxidN1"/>
    <property type="match status" value="1"/>
</dbReference>
<dbReference type="CDD" id="cd02696">
    <property type="entry name" value="MurNAc-LAA"/>
    <property type="match status" value="1"/>
</dbReference>
<keyword evidence="1 4" id="KW-0378">Hydrolase</keyword>
<dbReference type="InterPro" id="IPR036582">
    <property type="entry name" value="Mao_N_sf"/>
</dbReference>
<reference evidence="4 5" key="1">
    <citation type="submission" date="2024-04" db="EMBL/GenBank/DDBJ databases">
        <title>Human intestinal bacterial collection.</title>
        <authorList>
            <person name="Pauvert C."/>
            <person name="Hitch T.C.A."/>
            <person name="Clavel T."/>
        </authorList>
    </citation>
    <scope>NUCLEOTIDE SEQUENCE [LARGE SCALE GENOMIC DNA]</scope>
    <source>
        <strain evidence="4 5">CLA-AA-H249</strain>
    </source>
</reference>
<dbReference type="RefSeq" id="WP_055196863.1">
    <property type="nucleotide sequence ID" value="NZ_JAOQJG010000003.1"/>
</dbReference>
<organism evidence="4 5">
    <name type="scientific">Anaerostipes amylophilus</name>
    <dbReference type="NCBI Taxonomy" id="2981779"/>
    <lineage>
        <taxon>Bacteria</taxon>
        <taxon>Bacillati</taxon>
        <taxon>Bacillota</taxon>
        <taxon>Clostridia</taxon>
        <taxon>Lachnospirales</taxon>
        <taxon>Lachnospiraceae</taxon>
        <taxon>Anaerostipes</taxon>
    </lineage>
</organism>
<evidence type="ECO:0000256" key="1">
    <source>
        <dbReference type="ARBA" id="ARBA00022801"/>
    </source>
</evidence>
<dbReference type="GO" id="GO:0008745">
    <property type="term" value="F:N-acetylmuramoyl-L-alanine amidase activity"/>
    <property type="evidence" value="ECO:0007669"/>
    <property type="project" value="UniProtKB-EC"/>
</dbReference>
<dbReference type="InterPro" id="IPR012854">
    <property type="entry name" value="Cu_amine_oxidase-like_N"/>
</dbReference>
<dbReference type="EC" id="3.5.1.28" evidence="4"/>
<name>A0ABV1IV26_9FIRM</name>
<feature type="domain" description="MurNAc-LAA" evidence="3">
    <location>
        <begin position="342"/>
        <end position="456"/>
    </location>
</feature>
<proteinExistence type="predicted"/>
<dbReference type="Gene3D" id="3.40.630.40">
    <property type="entry name" value="Zn-dependent exopeptidases"/>
    <property type="match status" value="1"/>
</dbReference>
<evidence type="ECO:0000313" key="5">
    <source>
        <dbReference type="Proteomes" id="UP001482154"/>
    </source>
</evidence>